<protein>
    <submittedName>
        <fullName evidence="1">Uncharacterized protein</fullName>
    </submittedName>
</protein>
<dbReference type="EMBL" id="CP092869">
    <property type="protein sequence ID" value="UYV69621.1"/>
    <property type="molecule type" value="Genomic_DNA"/>
</dbReference>
<gene>
    <name evidence="1" type="ORF">LAZ67_7000001</name>
</gene>
<keyword evidence="2" id="KW-1185">Reference proteome</keyword>
<dbReference type="Proteomes" id="UP001235939">
    <property type="component" value="Chromosome 07"/>
</dbReference>
<name>A0ABY6KL79_9ARAC</name>
<evidence type="ECO:0000313" key="1">
    <source>
        <dbReference type="EMBL" id="UYV69621.1"/>
    </source>
</evidence>
<accession>A0ABY6KL79</accession>
<dbReference type="Gene3D" id="3.30.420.10">
    <property type="entry name" value="Ribonuclease H-like superfamily/Ribonuclease H"/>
    <property type="match status" value="1"/>
</dbReference>
<sequence length="101" mass="11768">MLQWPLILAKVQPHQRVQVTKLSSGTFKTFYRRPEPRIPRKISEDRKILSPDIAPSDFHLFPELKKHLGGTQFQDDNEFEEAVLSFLRGQAAEFFDSGFHK</sequence>
<dbReference type="InterPro" id="IPR036397">
    <property type="entry name" value="RNaseH_sf"/>
</dbReference>
<organism evidence="1 2">
    <name type="scientific">Cordylochernes scorpioides</name>
    <dbReference type="NCBI Taxonomy" id="51811"/>
    <lineage>
        <taxon>Eukaryota</taxon>
        <taxon>Metazoa</taxon>
        <taxon>Ecdysozoa</taxon>
        <taxon>Arthropoda</taxon>
        <taxon>Chelicerata</taxon>
        <taxon>Arachnida</taxon>
        <taxon>Pseudoscorpiones</taxon>
        <taxon>Cheliferoidea</taxon>
        <taxon>Chernetidae</taxon>
        <taxon>Cordylochernes</taxon>
    </lineage>
</organism>
<evidence type="ECO:0000313" key="2">
    <source>
        <dbReference type="Proteomes" id="UP001235939"/>
    </source>
</evidence>
<reference evidence="1 2" key="1">
    <citation type="submission" date="2022-01" db="EMBL/GenBank/DDBJ databases">
        <title>A chromosomal length assembly of Cordylochernes scorpioides.</title>
        <authorList>
            <person name="Zeh D."/>
            <person name="Zeh J."/>
        </authorList>
    </citation>
    <scope>NUCLEOTIDE SEQUENCE [LARGE SCALE GENOMIC DNA]</scope>
    <source>
        <strain evidence="1">IN4F17</strain>
        <tissue evidence="1">Whole Body</tissue>
    </source>
</reference>
<proteinExistence type="predicted"/>